<dbReference type="Gene3D" id="2.60.40.1180">
    <property type="entry name" value="Golgi alpha-mannosidase II"/>
    <property type="match status" value="1"/>
</dbReference>
<dbReference type="Proteomes" id="UP001152320">
    <property type="component" value="Chromosome 7"/>
</dbReference>
<dbReference type="Gene3D" id="3.20.20.80">
    <property type="entry name" value="Glycosidases"/>
    <property type="match status" value="1"/>
</dbReference>
<accession>A0A9Q1C3C3</accession>
<dbReference type="GO" id="GO:0016798">
    <property type="term" value="F:hydrolase activity, acting on glycosyl bonds"/>
    <property type="evidence" value="ECO:0007669"/>
    <property type="project" value="UniProtKB-KW"/>
</dbReference>
<gene>
    <name evidence="5" type="ORF">HOLleu_15915</name>
</gene>
<dbReference type="InterPro" id="IPR013780">
    <property type="entry name" value="Glyco_hydro_b"/>
</dbReference>
<evidence type="ECO:0000256" key="3">
    <source>
        <dbReference type="SAM" id="SignalP"/>
    </source>
</evidence>
<dbReference type="GO" id="GO:0006865">
    <property type="term" value="P:amino acid transport"/>
    <property type="evidence" value="ECO:0007669"/>
    <property type="project" value="TreeGrafter"/>
</dbReference>
<sequence length="634" mass="72649">MKFSCIWAILLLLVASSSSKEFGWREWWKNTIIYQIYPRSFQDSDGDGVGDLKGITSRLPHFNDINVGCIWISPIFKSPMADFGYDVSDFYQIDPLFGTNEDFAELLATAKTLGLKVLLDFVPNHSSDQHEWFIESSKTRDYKNEYRDYYMWEDPKAGCESDNASECYPNNWVSVFSGPMWEWNEDRQQFYLHQFLKEQPDLNVRNPIVQDQLREALSYWMEQGIDGYRLDAIYHSFEVPSLEDEPENPDYVKPPDQTQEQYDSLIHTKTTRLPEVHTMLRDWRKTVFEPNSKEPNYMFMVTEAYDPPEALVEYYGTDEEAEADFPFNFQLISGLTAENLSGRSIYELVDPVFQYLPEGKWPNWVVGNHDNFRISSRLGAHYVRATNTLNILLPGTATTYYGEEIGMENVWVSYEDSQDPFAINNPCCWREYTRDPERSPMQWDATETAGFSTTNDTWLPVGNSTFQGINVQEQSEDPQSILNHYKNLTELRITTSAFQTNHLVYALVDDDIFAFFRFPDAEDAEDPAYLVAINFGDGIVTSDFVTSAVEYDVTLESNGEVAISSEMDKNGETVDLNELALNSGEALVIQVDAVYGSPSTALPILTTSSAQSLISCGKLSLVLFAFTILFFRMF</sequence>
<feature type="signal peptide" evidence="3">
    <location>
        <begin position="1"/>
        <end position="19"/>
    </location>
</feature>
<keyword evidence="1" id="KW-0378">Hydrolase</keyword>
<dbReference type="SMART" id="SM00642">
    <property type="entry name" value="Aamy"/>
    <property type="match status" value="1"/>
</dbReference>
<proteinExistence type="predicted"/>
<dbReference type="PANTHER" id="PTHR10357">
    <property type="entry name" value="ALPHA-AMYLASE FAMILY MEMBER"/>
    <property type="match status" value="1"/>
</dbReference>
<keyword evidence="3" id="KW-0732">Signal</keyword>
<protein>
    <submittedName>
        <fullName evidence="5">Maltase 1</fullName>
    </submittedName>
</protein>
<evidence type="ECO:0000313" key="6">
    <source>
        <dbReference type="Proteomes" id="UP001152320"/>
    </source>
</evidence>
<dbReference type="InterPro" id="IPR017853">
    <property type="entry name" value="GH"/>
</dbReference>
<reference evidence="5" key="1">
    <citation type="submission" date="2021-10" db="EMBL/GenBank/DDBJ databases">
        <title>Tropical sea cucumber genome reveals ecological adaptation and Cuvierian tubules defense mechanism.</title>
        <authorList>
            <person name="Chen T."/>
        </authorList>
    </citation>
    <scope>NUCLEOTIDE SEQUENCE</scope>
    <source>
        <strain evidence="5">Nanhai2018</strain>
        <tissue evidence="5">Muscle</tissue>
    </source>
</reference>
<keyword evidence="2" id="KW-0326">Glycosidase</keyword>
<dbReference type="EMBL" id="JAIZAY010000007">
    <property type="protein sequence ID" value="KAJ8038478.1"/>
    <property type="molecule type" value="Genomic_DNA"/>
</dbReference>
<dbReference type="PANTHER" id="PTHR10357:SF179">
    <property type="entry name" value="NEUTRAL AND BASIC AMINO ACID TRANSPORT PROTEIN RBAT"/>
    <property type="match status" value="1"/>
</dbReference>
<evidence type="ECO:0000313" key="5">
    <source>
        <dbReference type="EMBL" id="KAJ8038478.1"/>
    </source>
</evidence>
<dbReference type="OrthoDB" id="1740265at2759"/>
<evidence type="ECO:0000256" key="1">
    <source>
        <dbReference type="ARBA" id="ARBA00022801"/>
    </source>
</evidence>
<name>A0A9Q1C3C3_HOLLE</name>
<feature type="chain" id="PRO_5040182192" evidence="3">
    <location>
        <begin position="20"/>
        <end position="634"/>
    </location>
</feature>
<dbReference type="FunFam" id="3.90.400.10:FF:000002">
    <property type="entry name" value="Sucrose isomerase"/>
    <property type="match status" value="1"/>
</dbReference>
<comment type="caution">
    <text evidence="5">The sequence shown here is derived from an EMBL/GenBank/DDBJ whole genome shotgun (WGS) entry which is preliminary data.</text>
</comment>
<dbReference type="GO" id="GO:0005975">
    <property type="term" value="P:carbohydrate metabolic process"/>
    <property type="evidence" value="ECO:0007669"/>
    <property type="project" value="InterPro"/>
</dbReference>
<dbReference type="InterPro" id="IPR006047">
    <property type="entry name" value="GH13_cat_dom"/>
</dbReference>
<organism evidence="5 6">
    <name type="scientific">Holothuria leucospilota</name>
    <name type="common">Black long sea cucumber</name>
    <name type="synonym">Mertensiothuria leucospilota</name>
    <dbReference type="NCBI Taxonomy" id="206669"/>
    <lineage>
        <taxon>Eukaryota</taxon>
        <taxon>Metazoa</taxon>
        <taxon>Echinodermata</taxon>
        <taxon>Eleutherozoa</taxon>
        <taxon>Echinozoa</taxon>
        <taxon>Holothuroidea</taxon>
        <taxon>Aspidochirotacea</taxon>
        <taxon>Aspidochirotida</taxon>
        <taxon>Holothuriidae</taxon>
        <taxon>Holothuria</taxon>
    </lineage>
</organism>
<dbReference type="InterPro" id="IPR045857">
    <property type="entry name" value="O16G_dom_2"/>
</dbReference>
<feature type="domain" description="Glycosyl hydrolase family 13 catalytic" evidence="4">
    <location>
        <begin position="35"/>
        <end position="438"/>
    </location>
</feature>
<dbReference type="AlphaFoldDB" id="A0A9Q1C3C3"/>
<evidence type="ECO:0000259" key="4">
    <source>
        <dbReference type="SMART" id="SM00642"/>
    </source>
</evidence>
<dbReference type="Gene3D" id="3.90.400.10">
    <property type="entry name" value="Oligo-1,6-glucosidase, Domain 2"/>
    <property type="match status" value="1"/>
</dbReference>
<dbReference type="SUPFAM" id="SSF51445">
    <property type="entry name" value="(Trans)glycosidases"/>
    <property type="match status" value="1"/>
</dbReference>
<dbReference type="Pfam" id="PF00128">
    <property type="entry name" value="Alpha-amylase"/>
    <property type="match status" value="1"/>
</dbReference>
<evidence type="ECO:0000256" key="2">
    <source>
        <dbReference type="ARBA" id="ARBA00023295"/>
    </source>
</evidence>
<keyword evidence="6" id="KW-1185">Reference proteome</keyword>